<sequence length="122" mass="13842">MRATFVVVNYNGEKFIARCLESMSRQSYRNFEVVVVDNGSNDGSLKIVNNFADKLEMEVIRNPENLGFAKAANQGIRRADSEIIALVNNDAFLDEKWLEEIVTKTNLRREIIPFANAGSRKD</sequence>
<reference evidence="2" key="1">
    <citation type="journal article" date="2020" name="mSystems">
        <title>Genome- and Community-Level Interaction Insights into Carbon Utilization and Element Cycling Functions of Hydrothermarchaeota in Hydrothermal Sediment.</title>
        <authorList>
            <person name="Zhou Z."/>
            <person name="Liu Y."/>
            <person name="Xu W."/>
            <person name="Pan J."/>
            <person name="Luo Z.H."/>
            <person name="Li M."/>
        </authorList>
    </citation>
    <scope>NUCLEOTIDE SEQUENCE [LARGE SCALE GENOMIC DNA]</scope>
    <source>
        <strain evidence="2">SpSt-87</strain>
    </source>
</reference>
<dbReference type="SUPFAM" id="SSF53448">
    <property type="entry name" value="Nucleotide-diphospho-sugar transferases"/>
    <property type="match status" value="1"/>
</dbReference>
<proteinExistence type="predicted"/>
<gene>
    <name evidence="2" type="ORF">ENW66_07525</name>
</gene>
<accession>A0A7C3MB78</accession>
<dbReference type="AlphaFoldDB" id="A0A7C3MB78"/>
<dbReference type="Gene3D" id="3.90.550.10">
    <property type="entry name" value="Spore Coat Polysaccharide Biosynthesis Protein SpsA, Chain A"/>
    <property type="match status" value="1"/>
</dbReference>
<name>A0A7C3MB78_ARCFL</name>
<protein>
    <submittedName>
        <fullName evidence="2">Glycosyltransferase</fullName>
    </submittedName>
</protein>
<dbReference type="PANTHER" id="PTHR43685:SF2">
    <property type="entry name" value="GLYCOSYLTRANSFERASE 2-LIKE DOMAIN-CONTAINING PROTEIN"/>
    <property type="match status" value="1"/>
</dbReference>
<dbReference type="Pfam" id="PF00535">
    <property type="entry name" value="Glycos_transf_2"/>
    <property type="match status" value="1"/>
</dbReference>
<evidence type="ECO:0000313" key="2">
    <source>
        <dbReference type="EMBL" id="HFW32777.1"/>
    </source>
</evidence>
<dbReference type="GO" id="GO:0016740">
    <property type="term" value="F:transferase activity"/>
    <property type="evidence" value="ECO:0007669"/>
    <property type="project" value="UniProtKB-KW"/>
</dbReference>
<dbReference type="InterPro" id="IPR029044">
    <property type="entry name" value="Nucleotide-diphossugar_trans"/>
</dbReference>
<keyword evidence="2" id="KW-0808">Transferase</keyword>
<feature type="domain" description="Glycosyltransferase 2-like" evidence="1">
    <location>
        <begin position="5"/>
        <end position="104"/>
    </location>
</feature>
<dbReference type="EMBL" id="DTLB01000045">
    <property type="protein sequence ID" value="HFW32777.1"/>
    <property type="molecule type" value="Genomic_DNA"/>
</dbReference>
<dbReference type="PANTHER" id="PTHR43685">
    <property type="entry name" value="GLYCOSYLTRANSFERASE"/>
    <property type="match status" value="1"/>
</dbReference>
<organism evidence="2">
    <name type="scientific">Archaeoglobus fulgidus</name>
    <dbReference type="NCBI Taxonomy" id="2234"/>
    <lineage>
        <taxon>Archaea</taxon>
        <taxon>Methanobacteriati</taxon>
        <taxon>Methanobacteriota</taxon>
        <taxon>Archaeoglobi</taxon>
        <taxon>Archaeoglobales</taxon>
        <taxon>Archaeoglobaceae</taxon>
        <taxon>Archaeoglobus</taxon>
    </lineage>
</organism>
<comment type="caution">
    <text evidence="2">The sequence shown here is derived from an EMBL/GenBank/DDBJ whole genome shotgun (WGS) entry which is preliminary data.</text>
</comment>
<dbReference type="InterPro" id="IPR001173">
    <property type="entry name" value="Glyco_trans_2-like"/>
</dbReference>
<dbReference type="InterPro" id="IPR050834">
    <property type="entry name" value="Glycosyltransf_2"/>
</dbReference>
<evidence type="ECO:0000259" key="1">
    <source>
        <dbReference type="Pfam" id="PF00535"/>
    </source>
</evidence>